<keyword evidence="1" id="KW-1133">Transmembrane helix</keyword>
<proteinExistence type="predicted"/>
<protein>
    <submittedName>
        <fullName evidence="2">Uncharacterized protein</fullName>
    </submittedName>
</protein>
<keyword evidence="1" id="KW-0812">Transmembrane</keyword>
<accession>K8ESE0</accession>
<dbReference type="RefSeq" id="XP_007513903.1">
    <property type="nucleotide sequence ID" value="XM_007513841.1"/>
</dbReference>
<dbReference type="AlphaFoldDB" id="K8ESE0"/>
<evidence type="ECO:0000256" key="1">
    <source>
        <dbReference type="SAM" id="Phobius"/>
    </source>
</evidence>
<gene>
    <name evidence="2" type="ORF">Bathy03g04140</name>
</gene>
<dbReference type="KEGG" id="bpg:Bathy03g04140"/>
<organism evidence="2 3">
    <name type="scientific">Bathycoccus prasinos</name>
    <dbReference type="NCBI Taxonomy" id="41875"/>
    <lineage>
        <taxon>Eukaryota</taxon>
        <taxon>Viridiplantae</taxon>
        <taxon>Chlorophyta</taxon>
        <taxon>Mamiellophyceae</taxon>
        <taxon>Mamiellales</taxon>
        <taxon>Bathycoccaceae</taxon>
        <taxon>Bathycoccus</taxon>
    </lineage>
</organism>
<evidence type="ECO:0000313" key="3">
    <source>
        <dbReference type="Proteomes" id="UP000198341"/>
    </source>
</evidence>
<keyword evidence="3" id="KW-1185">Reference proteome</keyword>
<evidence type="ECO:0000313" key="2">
    <source>
        <dbReference type="EMBL" id="CCO15340.1"/>
    </source>
</evidence>
<reference evidence="2 3" key="1">
    <citation type="submission" date="2011-10" db="EMBL/GenBank/DDBJ databases">
        <authorList>
            <person name="Genoscope - CEA"/>
        </authorList>
    </citation>
    <scope>NUCLEOTIDE SEQUENCE [LARGE SCALE GENOMIC DNA]</scope>
    <source>
        <strain evidence="2 3">RCC 1105</strain>
    </source>
</reference>
<name>K8ESE0_9CHLO</name>
<dbReference type="Proteomes" id="UP000198341">
    <property type="component" value="Chromosome 3"/>
</dbReference>
<sequence>MSSSPLVLPLLYLTASGAIVNANVSVVFAVSSSSSFVVGVVVKVIFIESSLFGSSPSATKNGGFDATLSPNAFWWSSFFAKFKPEIEETSFFSFFAAFFFLYASNCTVVMIRSEHNKTR</sequence>
<keyword evidence="1" id="KW-0472">Membrane</keyword>
<feature type="transmembrane region" description="Helical" evidence="1">
    <location>
        <begin position="91"/>
        <end position="111"/>
    </location>
</feature>
<dbReference type="EMBL" id="FO082276">
    <property type="protein sequence ID" value="CCO15340.1"/>
    <property type="molecule type" value="Genomic_DNA"/>
</dbReference>
<dbReference type="GeneID" id="19016951"/>